<evidence type="ECO:0000259" key="6">
    <source>
        <dbReference type="SMART" id="SM00702"/>
    </source>
</evidence>
<dbReference type="PANTHER" id="PTHR10869">
    <property type="entry name" value="PROLYL 4-HYDROXYLASE ALPHA SUBUNIT"/>
    <property type="match status" value="1"/>
</dbReference>
<name>A0AAD2PX96_9STRA</name>
<evidence type="ECO:0000256" key="3">
    <source>
        <dbReference type="ARBA" id="ARBA00022964"/>
    </source>
</evidence>
<evidence type="ECO:0000256" key="1">
    <source>
        <dbReference type="ARBA" id="ARBA00001961"/>
    </source>
</evidence>
<dbReference type="GO" id="GO:0004656">
    <property type="term" value="F:procollagen-proline 4-dioxygenase activity"/>
    <property type="evidence" value="ECO:0007669"/>
    <property type="project" value="TreeGrafter"/>
</dbReference>
<keyword evidence="3" id="KW-0223">Dioxygenase</keyword>
<gene>
    <name evidence="7" type="ORF">CYCCA115_LOCUS21259</name>
</gene>
<dbReference type="InterPro" id="IPR006620">
    <property type="entry name" value="Pro_4_hyd_alph"/>
</dbReference>
<dbReference type="AlphaFoldDB" id="A0AAD2PX96"/>
<keyword evidence="4" id="KW-0560">Oxidoreductase</keyword>
<sequence length="351" mass="38000">MRQRSFSLRAVDTAVSTNIPVLNPLRSAPFEAEVLSNDPLIYKIPNLLSPRECQTLLSQVKVLGDEQREEGIIDGEDERILKRSNPPQVSLEISKLWPLPFLSILAGIPPLIHYYYEQNASQATPAASFLDILSQLPPSDVLSLILPPIGAALGLSLLLAFGVILPLVQQLSNQSSRTSLAVALNQERDFYLVQDLVQRVSKATQHDWSRYEAPVLTYYPPGALFAKHADASPTKGSEWKDEGGQRVVTCICYLNTMEPPVISPGGTGGGGGETSFDQLGIDVAPEQGSALVFFPTVPGDSLEADPLLTHESLPSESSEKYIIQMFGRVGRVPPPLGLPDSFGALVSSSDN</sequence>
<comment type="caution">
    <text evidence="7">The sequence shown here is derived from an EMBL/GenBank/DDBJ whole genome shotgun (WGS) entry which is preliminary data.</text>
</comment>
<dbReference type="InterPro" id="IPR044862">
    <property type="entry name" value="Pro_4_hyd_alph_FE2OG_OXY"/>
</dbReference>
<protein>
    <recommendedName>
        <fullName evidence="6">Prolyl 4-hydroxylase alpha subunit domain-containing protein</fullName>
    </recommendedName>
</protein>
<dbReference type="SMART" id="SM00702">
    <property type="entry name" value="P4Hc"/>
    <property type="match status" value="1"/>
</dbReference>
<proteinExistence type="predicted"/>
<dbReference type="InterPro" id="IPR045054">
    <property type="entry name" value="P4HA-like"/>
</dbReference>
<feature type="domain" description="Prolyl 4-hydroxylase alpha subunit" evidence="6">
    <location>
        <begin position="39"/>
        <end position="328"/>
    </location>
</feature>
<dbReference type="GO" id="GO:0031418">
    <property type="term" value="F:L-ascorbic acid binding"/>
    <property type="evidence" value="ECO:0007669"/>
    <property type="project" value="InterPro"/>
</dbReference>
<reference evidence="7" key="1">
    <citation type="submission" date="2023-08" db="EMBL/GenBank/DDBJ databases">
        <authorList>
            <person name="Audoor S."/>
            <person name="Bilcke G."/>
        </authorList>
    </citation>
    <scope>NUCLEOTIDE SEQUENCE</scope>
</reference>
<evidence type="ECO:0000256" key="4">
    <source>
        <dbReference type="ARBA" id="ARBA00023002"/>
    </source>
</evidence>
<organism evidence="7 8">
    <name type="scientific">Cylindrotheca closterium</name>
    <dbReference type="NCBI Taxonomy" id="2856"/>
    <lineage>
        <taxon>Eukaryota</taxon>
        <taxon>Sar</taxon>
        <taxon>Stramenopiles</taxon>
        <taxon>Ochrophyta</taxon>
        <taxon>Bacillariophyta</taxon>
        <taxon>Bacillariophyceae</taxon>
        <taxon>Bacillariophycidae</taxon>
        <taxon>Bacillariales</taxon>
        <taxon>Bacillariaceae</taxon>
        <taxon>Cylindrotheca</taxon>
    </lineage>
</organism>
<evidence type="ECO:0000313" key="7">
    <source>
        <dbReference type="EMBL" id="CAJ1965666.1"/>
    </source>
</evidence>
<evidence type="ECO:0000256" key="2">
    <source>
        <dbReference type="ARBA" id="ARBA00022723"/>
    </source>
</evidence>
<keyword evidence="2" id="KW-0479">Metal-binding</keyword>
<keyword evidence="5" id="KW-0408">Iron</keyword>
<accession>A0AAD2PX96</accession>
<dbReference type="EMBL" id="CAKOGP040002214">
    <property type="protein sequence ID" value="CAJ1965666.1"/>
    <property type="molecule type" value="Genomic_DNA"/>
</dbReference>
<dbReference type="GO" id="GO:0005506">
    <property type="term" value="F:iron ion binding"/>
    <property type="evidence" value="ECO:0007669"/>
    <property type="project" value="InterPro"/>
</dbReference>
<dbReference type="Proteomes" id="UP001295423">
    <property type="component" value="Unassembled WGS sequence"/>
</dbReference>
<evidence type="ECO:0000313" key="8">
    <source>
        <dbReference type="Proteomes" id="UP001295423"/>
    </source>
</evidence>
<evidence type="ECO:0000256" key="5">
    <source>
        <dbReference type="ARBA" id="ARBA00023004"/>
    </source>
</evidence>
<dbReference type="Gene3D" id="2.60.120.620">
    <property type="entry name" value="q2cbj1_9rhob like domain"/>
    <property type="match status" value="1"/>
</dbReference>
<keyword evidence="8" id="KW-1185">Reference proteome</keyword>
<dbReference type="PANTHER" id="PTHR10869:SF229">
    <property type="entry name" value="PROLYL 4-HYDROXYLASE ALPHA SUBUNIT DOMAIN-CONTAINING PROTEIN"/>
    <property type="match status" value="1"/>
</dbReference>
<dbReference type="Pfam" id="PF13640">
    <property type="entry name" value="2OG-FeII_Oxy_3"/>
    <property type="match status" value="1"/>
</dbReference>
<dbReference type="GO" id="GO:0005783">
    <property type="term" value="C:endoplasmic reticulum"/>
    <property type="evidence" value="ECO:0007669"/>
    <property type="project" value="TreeGrafter"/>
</dbReference>
<comment type="cofactor">
    <cofactor evidence="1">
        <name>L-ascorbate</name>
        <dbReference type="ChEBI" id="CHEBI:38290"/>
    </cofactor>
</comment>